<evidence type="ECO:0000313" key="10">
    <source>
        <dbReference type="Proteomes" id="UP000031668"/>
    </source>
</evidence>
<organism evidence="9 10">
    <name type="scientific">Thelohanellus kitauei</name>
    <name type="common">Myxosporean</name>
    <dbReference type="NCBI Taxonomy" id="669202"/>
    <lineage>
        <taxon>Eukaryota</taxon>
        <taxon>Metazoa</taxon>
        <taxon>Cnidaria</taxon>
        <taxon>Myxozoa</taxon>
        <taxon>Myxosporea</taxon>
        <taxon>Bivalvulida</taxon>
        <taxon>Platysporina</taxon>
        <taxon>Myxobolidae</taxon>
        <taxon>Thelohanellus</taxon>
    </lineage>
</organism>
<dbReference type="GO" id="GO:0008250">
    <property type="term" value="C:oligosaccharyltransferase complex"/>
    <property type="evidence" value="ECO:0007669"/>
    <property type="project" value="InterPro"/>
</dbReference>
<evidence type="ECO:0000256" key="6">
    <source>
        <dbReference type="ARBA" id="ARBA00022989"/>
    </source>
</evidence>
<dbReference type="AlphaFoldDB" id="A0A0C2J103"/>
<dbReference type="EMBL" id="JWZT01004873">
    <property type="protein sequence ID" value="KII62767.1"/>
    <property type="molecule type" value="Genomic_DNA"/>
</dbReference>
<dbReference type="InterPro" id="IPR003038">
    <property type="entry name" value="DAD/Ost2"/>
</dbReference>
<evidence type="ECO:0000256" key="3">
    <source>
        <dbReference type="ARBA" id="ARBA00009386"/>
    </source>
</evidence>
<accession>A0A0C2J103</accession>
<evidence type="ECO:0000256" key="5">
    <source>
        <dbReference type="ARBA" id="ARBA00022824"/>
    </source>
</evidence>
<proteinExistence type="inferred from homology"/>
<dbReference type="Pfam" id="PF02109">
    <property type="entry name" value="DAD"/>
    <property type="match status" value="1"/>
</dbReference>
<name>A0A0C2J103_THEKT</name>
<evidence type="ECO:0000256" key="4">
    <source>
        <dbReference type="ARBA" id="ARBA00022692"/>
    </source>
</evidence>
<comment type="pathway">
    <text evidence="2 8">Protein modification; protein glycosylation.</text>
</comment>
<keyword evidence="9" id="KW-0808">Transferase</keyword>
<keyword evidence="10" id="KW-1185">Reference proteome</keyword>
<evidence type="ECO:0000256" key="2">
    <source>
        <dbReference type="ARBA" id="ARBA00004922"/>
    </source>
</evidence>
<keyword evidence="7 8" id="KW-0472">Membrane</keyword>
<dbReference type="UniPathway" id="UPA00378"/>
<sequence>MVTYRKPKLPEQKKAKTVETRESLLCELKTIFTDYMEKTEQKLLIIDSYLVIVMLMGVLNFAYCILFMPKPFHKFISAFISCIGSFVLGVSLRMQLDPESESSFPEVTHRKALFDFIFAHIILHAVVINYIG</sequence>
<dbReference type="PANTHER" id="PTHR10705">
    <property type="entry name" value="DOLICHYL-DIPHOSPHOOLIGOSACCHARIDE--PROTEIN GLYCOSYLTRANSFERASE SUBUNIT DAD1"/>
    <property type="match status" value="1"/>
</dbReference>
<dbReference type="OrthoDB" id="445566at2759"/>
<dbReference type="GO" id="GO:0006487">
    <property type="term" value="P:protein N-linked glycosylation"/>
    <property type="evidence" value="ECO:0007669"/>
    <property type="project" value="TreeGrafter"/>
</dbReference>
<evidence type="ECO:0000313" key="9">
    <source>
        <dbReference type="EMBL" id="KII62767.1"/>
    </source>
</evidence>
<protein>
    <recommendedName>
        <fullName evidence="8">Dolichyl-diphosphooligosaccharide--protein glycosyltransferase subunit DAD1</fullName>
        <shortName evidence="8">Oligosaccharyl transferase subunit DAD1</shortName>
    </recommendedName>
</protein>
<feature type="transmembrane region" description="Helical" evidence="8">
    <location>
        <begin position="112"/>
        <end position="131"/>
    </location>
</feature>
<gene>
    <name evidence="9" type="ORF">RF11_08943</name>
</gene>
<dbReference type="GO" id="GO:0016740">
    <property type="term" value="F:transferase activity"/>
    <property type="evidence" value="ECO:0007669"/>
    <property type="project" value="UniProtKB-KW"/>
</dbReference>
<keyword evidence="5 8" id="KW-0256">Endoplasmic reticulum</keyword>
<comment type="subunit">
    <text evidence="8">Component of the oligosaccharyltransferase (OST) complex.</text>
</comment>
<dbReference type="PANTHER" id="PTHR10705:SF0">
    <property type="entry name" value="DOLICHYL-DIPHOSPHOOLIGOSACCHARIDE--PROTEIN GLYCOSYLTRANSFERASE SUBUNIT DAD1"/>
    <property type="match status" value="1"/>
</dbReference>
<reference evidence="9 10" key="1">
    <citation type="journal article" date="2014" name="Genome Biol. Evol.">
        <title>The genome of the myxosporean Thelohanellus kitauei shows adaptations to nutrient acquisition within its fish host.</title>
        <authorList>
            <person name="Yang Y."/>
            <person name="Xiong J."/>
            <person name="Zhou Z."/>
            <person name="Huo F."/>
            <person name="Miao W."/>
            <person name="Ran C."/>
            <person name="Liu Y."/>
            <person name="Zhang J."/>
            <person name="Feng J."/>
            <person name="Wang M."/>
            <person name="Wang M."/>
            <person name="Wang L."/>
            <person name="Yao B."/>
        </authorList>
    </citation>
    <scope>NUCLEOTIDE SEQUENCE [LARGE SCALE GENOMIC DNA]</scope>
    <source>
        <strain evidence="9">Wuqing</strain>
    </source>
</reference>
<evidence type="ECO:0000256" key="8">
    <source>
        <dbReference type="RuleBase" id="RU361136"/>
    </source>
</evidence>
<keyword evidence="6 8" id="KW-1133">Transmembrane helix</keyword>
<feature type="transmembrane region" description="Helical" evidence="8">
    <location>
        <begin position="48"/>
        <end position="69"/>
    </location>
</feature>
<comment type="function">
    <text evidence="8">Subunit of the oligosaccharyl transferase (OST) complex that catalyzes the initial transfer of a defined glycan (Glc(3)Man(9)GlcNAc(2) in eukaryotes) from the lipid carrier dolichol-pyrophosphate to an asparagine residue within an Asn-X-Ser/Thr consensus motif in nascent polypeptide chains, the first step in protein N-glycosylation. N-glycosylation occurs cotranslationally and the complex associates with the Sec61 complex at the channel-forming translocon complex that mediates protein translocation across the endoplasmic reticulum (ER). All subunits are required for a maximal enzyme activity.</text>
</comment>
<dbReference type="OMA" id="HIILHIV"/>
<feature type="transmembrane region" description="Helical" evidence="8">
    <location>
        <begin position="75"/>
        <end position="92"/>
    </location>
</feature>
<comment type="similarity">
    <text evidence="3 8">Belongs to the DAD/OST2 family.</text>
</comment>
<comment type="caution">
    <text evidence="9">The sequence shown here is derived from an EMBL/GenBank/DDBJ whole genome shotgun (WGS) entry which is preliminary data.</text>
</comment>
<evidence type="ECO:0000256" key="7">
    <source>
        <dbReference type="ARBA" id="ARBA00023136"/>
    </source>
</evidence>
<keyword evidence="4 8" id="KW-0812">Transmembrane</keyword>
<dbReference type="Proteomes" id="UP000031668">
    <property type="component" value="Unassembled WGS sequence"/>
</dbReference>
<comment type="subcellular location">
    <subcellularLocation>
        <location evidence="1 8">Endoplasmic reticulum membrane</location>
        <topology evidence="1 8">Multi-pass membrane protein</topology>
    </subcellularLocation>
</comment>
<evidence type="ECO:0000256" key="1">
    <source>
        <dbReference type="ARBA" id="ARBA00004477"/>
    </source>
</evidence>